<dbReference type="GO" id="GO:0030254">
    <property type="term" value="P:protein secretion by the type III secretion system"/>
    <property type="evidence" value="ECO:0007669"/>
    <property type="project" value="InterPro"/>
</dbReference>
<dbReference type="Gene3D" id="3.30.1460.10">
    <property type="match status" value="1"/>
</dbReference>
<dbReference type="SUPFAM" id="SSF69635">
    <property type="entry name" value="Type III secretory system chaperone-like"/>
    <property type="match status" value="1"/>
</dbReference>
<reference evidence="1" key="2">
    <citation type="submission" date="2020-09" db="EMBL/GenBank/DDBJ databases">
        <authorList>
            <person name="Sun Q."/>
            <person name="Zhou Y."/>
        </authorList>
    </citation>
    <scope>NUCLEOTIDE SEQUENCE</scope>
    <source>
        <strain evidence="1">CGMCC 1.15320</strain>
    </source>
</reference>
<sequence>MIAEIGQKLPSVKGILQRPNGEWLVRLDDLDVVLELDEKTRRMMVSVELSTLSELSEAAVLTHLLQYSFLWRETGCVYASLNDELRPVLMVPLFQEELSTDFLTNVLAHMVEKARAFTALIEHLSVASPKQVQLDEIKI</sequence>
<evidence type="ECO:0000313" key="2">
    <source>
        <dbReference type="Proteomes" id="UP000636264"/>
    </source>
</evidence>
<comment type="caution">
    <text evidence="1">The sequence shown here is derived from an EMBL/GenBank/DDBJ whole genome shotgun (WGS) entry which is preliminary data.</text>
</comment>
<gene>
    <name evidence="1" type="ORF">GCM10011385_38610</name>
</gene>
<dbReference type="EMBL" id="BMIF01000018">
    <property type="protein sequence ID" value="GGA80632.1"/>
    <property type="molecule type" value="Genomic_DNA"/>
</dbReference>
<keyword evidence="2" id="KW-1185">Reference proteome</keyword>
<name>A0A916S2C9_9HYPH</name>
<protein>
    <submittedName>
        <fullName evidence="1">Uncharacterized protein</fullName>
    </submittedName>
</protein>
<dbReference type="Pfam" id="PF05932">
    <property type="entry name" value="CesT"/>
    <property type="match status" value="1"/>
</dbReference>
<dbReference type="InterPro" id="IPR010261">
    <property type="entry name" value="Tir_chaperone"/>
</dbReference>
<evidence type="ECO:0000313" key="1">
    <source>
        <dbReference type="EMBL" id="GGA80632.1"/>
    </source>
</evidence>
<organism evidence="1 2">
    <name type="scientific">Nitratireductor aestuarii</name>
    <dbReference type="NCBI Taxonomy" id="1735103"/>
    <lineage>
        <taxon>Bacteria</taxon>
        <taxon>Pseudomonadati</taxon>
        <taxon>Pseudomonadota</taxon>
        <taxon>Alphaproteobacteria</taxon>
        <taxon>Hyphomicrobiales</taxon>
        <taxon>Phyllobacteriaceae</taxon>
        <taxon>Nitratireductor</taxon>
    </lineage>
</organism>
<dbReference type="Proteomes" id="UP000636264">
    <property type="component" value="Unassembled WGS sequence"/>
</dbReference>
<accession>A0A916S2C9</accession>
<reference evidence="1" key="1">
    <citation type="journal article" date="2014" name="Int. J. Syst. Evol. Microbiol.">
        <title>Complete genome sequence of Corynebacterium casei LMG S-19264T (=DSM 44701T), isolated from a smear-ripened cheese.</title>
        <authorList>
            <consortium name="US DOE Joint Genome Institute (JGI-PGF)"/>
            <person name="Walter F."/>
            <person name="Albersmeier A."/>
            <person name="Kalinowski J."/>
            <person name="Ruckert C."/>
        </authorList>
    </citation>
    <scope>NUCLEOTIDE SEQUENCE</scope>
    <source>
        <strain evidence="1">CGMCC 1.15320</strain>
    </source>
</reference>
<dbReference type="AlphaFoldDB" id="A0A916S2C9"/>
<proteinExistence type="predicted"/>
<dbReference type="CDD" id="cd16364">
    <property type="entry name" value="T3SC_I-like"/>
    <property type="match status" value="1"/>
</dbReference>